<keyword evidence="3" id="KW-1185">Reference proteome</keyword>
<dbReference type="EMBL" id="JAWXYG010000004">
    <property type="protein sequence ID" value="KAK4274730.1"/>
    <property type="molecule type" value="Genomic_DNA"/>
</dbReference>
<sequence length="389" mass="43805">MIIGSVFLILLLQILAIRPPSVTSSPFYHNASYILQDVVKAISAKQKWDFDDVRVSKFDVGKVRFSSSLKYEFRVGLGRHHLLLRSSEQVGSWNKFRKPKSDLGSLIRQVSSLAVIHTFKLEGPFELGVDGHHQMTLSLPMNISYTGLKHILVGEGITLEVRGAQEVSLFHSSDLDLQTNGSTLFNQGTSGFWPLMQSVCMSLIPIRILGSASLVAYRSRNPDVYIENTYISGDTIELLPEKCYHGPVYRKRACPINSFRLRLSMLEKVLRSLLGRKVLQNQVSGLVKANVKTSSNIRFTIELERVVGSNITVNGTLPKWRTRPGVERDWFQIWARVEAGTLKPLMIKKSKPFIESDSVSWGNLMSNMSFTKLRSVLVPPEALTLDVKW</sequence>
<comment type="caution">
    <text evidence="2">The sequence shown here is derived from an EMBL/GenBank/DDBJ whole genome shotgun (WGS) entry which is preliminary data.</text>
</comment>
<dbReference type="PANTHER" id="PTHR34454:SF3">
    <property type="entry name" value="PEPTIDASE I, PUTATIVE-RELATED"/>
    <property type="match status" value="1"/>
</dbReference>
<feature type="signal peptide" evidence="1">
    <location>
        <begin position="1"/>
        <end position="24"/>
    </location>
</feature>
<proteinExistence type="predicted"/>
<evidence type="ECO:0000256" key="1">
    <source>
        <dbReference type="SAM" id="SignalP"/>
    </source>
</evidence>
<dbReference type="Proteomes" id="UP001293593">
    <property type="component" value="Unassembled WGS sequence"/>
</dbReference>
<gene>
    <name evidence="2" type="ORF">QN277_017913</name>
</gene>
<protein>
    <submittedName>
        <fullName evidence="2">Uncharacterized protein</fullName>
    </submittedName>
</protein>
<organism evidence="2 3">
    <name type="scientific">Acacia crassicarpa</name>
    <name type="common">northern wattle</name>
    <dbReference type="NCBI Taxonomy" id="499986"/>
    <lineage>
        <taxon>Eukaryota</taxon>
        <taxon>Viridiplantae</taxon>
        <taxon>Streptophyta</taxon>
        <taxon>Embryophyta</taxon>
        <taxon>Tracheophyta</taxon>
        <taxon>Spermatophyta</taxon>
        <taxon>Magnoliopsida</taxon>
        <taxon>eudicotyledons</taxon>
        <taxon>Gunneridae</taxon>
        <taxon>Pentapetalae</taxon>
        <taxon>rosids</taxon>
        <taxon>fabids</taxon>
        <taxon>Fabales</taxon>
        <taxon>Fabaceae</taxon>
        <taxon>Caesalpinioideae</taxon>
        <taxon>mimosoid clade</taxon>
        <taxon>Acacieae</taxon>
        <taxon>Acacia</taxon>
    </lineage>
</organism>
<reference evidence="2" key="1">
    <citation type="submission" date="2023-10" db="EMBL/GenBank/DDBJ databases">
        <title>Chromosome-level genome of the transformable northern wattle, Acacia crassicarpa.</title>
        <authorList>
            <person name="Massaro I."/>
            <person name="Sinha N.R."/>
            <person name="Poethig S."/>
            <person name="Leichty A.R."/>
        </authorList>
    </citation>
    <scope>NUCLEOTIDE SEQUENCE</scope>
    <source>
        <strain evidence="2">Acra3RX</strain>
        <tissue evidence="2">Leaf</tissue>
    </source>
</reference>
<dbReference type="AlphaFoldDB" id="A0AAE1KIL7"/>
<dbReference type="InterPro" id="IPR053283">
    <property type="entry name" value="TUNICAMYCIN_INDUCED_1"/>
</dbReference>
<evidence type="ECO:0000313" key="3">
    <source>
        <dbReference type="Proteomes" id="UP001293593"/>
    </source>
</evidence>
<evidence type="ECO:0000313" key="2">
    <source>
        <dbReference type="EMBL" id="KAK4274730.1"/>
    </source>
</evidence>
<name>A0AAE1KIL7_9FABA</name>
<accession>A0AAE1KIL7</accession>
<keyword evidence="1" id="KW-0732">Signal</keyword>
<dbReference type="PANTHER" id="PTHR34454">
    <property type="entry name" value="TUNICAMYCIN INDUCED PROTEIN"/>
    <property type="match status" value="1"/>
</dbReference>
<feature type="chain" id="PRO_5041911379" evidence="1">
    <location>
        <begin position="25"/>
        <end position="389"/>
    </location>
</feature>